<feature type="transmembrane region" description="Helical" evidence="6">
    <location>
        <begin position="73"/>
        <end position="91"/>
    </location>
</feature>
<feature type="transmembrane region" description="Helical" evidence="6">
    <location>
        <begin position="194"/>
        <end position="212"/>
    </location>
</feature>
<dbReference type="GO" id="GO:0022857">
    <property type="term" value="F:transmembrane transporter activity"/>
    <property type="evidence" value="ECO:0007669"/>
    <property type="project" value="InterPro"/>
</dbReference>
<protein>
    <recommendedName>
        <fullName evidence="9">Major facilitator superfamily (MFS) profile domain-containing protein</fullName>
    </recommendedName>
</protein>
<feature type="transmembrane region" description="Helical" evidence="6">
    <location>
        <begin position="268"/>
        <end position="287"/>
    </location>
</feature>
<feature type="transmembrane region" description="Helical" evidence="6">
    <location>
        <begin position="410"/>
        <end position="430"/>
    </location>
</feature>
<comment type="subcellular location">
    <subcellularLocation>
        <location evidence="1">Membrane</location>
        <topology evidence="1">Multi-pass membrane protein</topology>
    </subcellularLocation>
</comment>
<dbReference type="EMBL" id="BTFZ01000019">
    <property type="protein sequence ID" value="GMM38158.1"/>
    <property type="molecule type" value="Genomic_DNA"/>
</dbReference>
<dbReference type="InterPro" id="IPR011701">
    <property type="entry name" value="MFS"/>
</dbReference>
<feature type="transmembrane region" description="Helical" evidence="6">
    <location>
        <begin position="327"/>
        <end position="349"/>
    </location>
</feature>
<dbReference type="Proteomes" id="UP001360560">
    <property type="component" value="Unassembled WGS sequence"/>
</dbReference>
<dbReference type="AlphaFoldDB" id="A0AAV5QVK9"/>
<reference evidence="7 8" key="1">
    <citation type="journal article" date="2023" name="Elife">
        <title>Identification of key yeast species and microbe-microbe interactions impacting larval growth of Drosophila in the wild.</title>
        <authorList>
            <person name="Mure A."/>
            <person name="Sugiura Y."/>
            <person name="Maeda R."/>
            <person name="Honda K."/>
            <person name="Sakurai N."/>
            <person name="Takahashi Y."/>
            <person name="Watada M."/>
            <person name="Katoh T."/>
            <person name="Gotoh A."/>
            <person name="Gotoh Y."/>
            <person name="Taniguchi I."/>
            <person name="Nakamura K."/>
            <person name="Hayashi T."/>
            <person name="Katayama T."/>
            <person name="Uemura T."/>
            <person name="Hattori Y."/>
        </authorList>
    </citation>
    <scope>NUCLEOTIDE SEQUENCE [LARGE SCALE GENOMIC DNA]</scope>
    <source>
        <strain evidence="7 8">SC-9</strain>
    </source>
</reference>
<dbReference type="Gene3D" id="1.20.1250.20">
    <property type="entry name" value="MFS general substrate transporter like domains"/>
    <property type="match status" value="1"/>
</dbReference>
<dbReference type="InterPro" id="IPR036259">
    <property type="entry name" value="MFS_trans_sf"/>
</dbReference>
<dbReference type="SUPFAM" id="SSF103473">
    <property type="entry name" value="MFS general substrate transporter"/>
    <property type="match status" value="1"/>
</dbReference>
<feature type="transmembrane region" description="Helical" evidence="6">
    <location>
        <begin position="138"/>
        <end position="157"/>
    </location>
</feature>
<evidence type="ECO:0000313" key="7">
    <source>
        <dbReference type="EMBL" id="GMM38158.1"/>
    </source>
</evidence>
<evidence type="ECO:0000313" key="8">
    <source>
        <dbReference type="Proteomes" id="UP001360560"/>
    </source>
</evidence>
<proteinExistence type="predicted"/>
<dbReference type="GeneID" id="90076147"/>
<feature type="region of interest" description="Disordered" evidence="5">
    <location>
        <begin position="1"/>
        <end position="38"/>
    </location>
</feature>
<dbReference type="RefSeq" id="XP_064855154.1">
    <property type="nucleotide sequence ID" value="XM_064999082.1"/>
</dbReference>
<organism evidence="7 8">
    <name type="scientific">Saccharomycopsis crataegensis</name>
    <dbReference type="NCBI Taxonomy" id="43959"/>
    <lineage>
        <taxon>Eukaryota</taxon>
        <taxon>Fungi</taxon>
        <taxon>Dikarya</taxon>
        <taxon>Ascomycota</taxon>
        <taxon>Saccharomycotina</taxon>
        <taxon>Saccharomycetes</taxon>
        <taxon>Saccharomycopsidaceae</taxon>
        <taxon>Saccharomycopsis</taxon>
    </lineage>
</organism>
<keyword evidence="2 6" id="KW-0812">Transmembrane</keyword>
<keyword evidence="4 6" id="KW-0472">Membrane</keyword>
<feature type="compositionally biased region" description="Polar residues" evidence="5">
    <location>
        <begin position="19"/>
        <end position="31"/>
    </location>
</feature>
<keyword evidence="8" id="KW-1185">Reference proteome</keyword>
<evidence type="ECO:0000256" key="2">
    <source>
        <dbReference type="ARBA" id="ARBA00022692"/>
    </source>
</evidence>
<evidence type="ECO:0000256" key="1">
    <source>
        <dbReference type="ARBA" id="ARBA00004141"/>
    </source>
</evidence>
<evidence type="ECO:0000256" key="6">
    <source>
        <dbReference type="SAM" id="Phobius"/>
    </source>
</evidence>
<comment type="caution">
    <text evidence="7">The sequence shown here is derived from an EMBL/GenBank/DDBJ whole genome shotgun (WGS) entry which is preliminary data.</text>
</comment>
<accession>A0AAV5QVK9</accession>
<feature type="transmembrane region" description="Helical" evidence="6">
    <location>
        <begin position="233"/>
        <end position="256"/>
    </location>
</feature>
<dbReference type="Pfam" id="PF07690">
    <property type="entry name" value="MFS_1"/>
    <property type="match status" value="1"/>
</dbReference>
<feature type="transmembrane region" description="Helical" evidence="6">
    <location>
        <begin position="516"/>
        <end position="536"/>
    </location>
</feature>
<keyword evidence="3 6" id="KW-1133">Transmembrane helix</keyword>
<evidence type="ECO:0000256" key="5">
    <source>
        <dbReference type="SAM" id="MobiDB-lite"/>
    </source>
</evidence>
<name>A0AAV5QVK9_9ASCO</name>
<gene>
    <name evidence="7" type="ORF">DASC09_054970</name>
</gene>
<feature type="transmembrane region" description="Helical" evidence="6">
    <location>
        <begin position="483"/>
        <end position="504"/>
    </location>
</feature>
<dbReference type="GO" id="GO:0016020">
    <property type="term" value="C:membrane"/>
    <property type="evidence" value="ECO:0007669"/>
    <property type="project" value="UniProtKB-SubCell"/>
</dbReference>
<evidence type="ECO:0008006" key="9">
    <source>
        <dbReference type="Google" id="ProtNLM"/>
    </source>
</evidence>
<evidence type="ECO:0000256" key="3">
    <source>
        <dbReference type="ARBA" id="ARBA00022989"/>
    </source>
</evidence>
<feature type="transmembrane region" description="Helical" evidence="6">
    <location>
        <begin position="169"/>
        <end position="188"/>
    </location>
</feature>
<dbReference type="PANTHER" id="PTHR23507">
    <property type="entry name" value="ZGC:174356"/>
    <property type="match status" value="1"/>
</dbReference>
<sequence>MSSKKIRSYQLQEDDEINESSVFLRSNPASTSDEEESLQVQTFEAPISQHDEDEDYYINLSESKVLAHKKENLFKITLVSMMFFTAFGAAMSPLVTLQISKICRDLFSYGPDGNTNSTGLYYTHNCDAVKAQQVNSRVQSMFLILACLLAMLTAGKVGQLSDVHGRKKILSICLSFVALQASLMAFLLGDHVPFNFYVFVIAKSLDGAVGGIKAIIGIFRTYTIDLADPKDRVASLSVVGGSVYFGFAVGPIISAFISKVSGGNDFYILYFEIIGILLTVIFLVIFVPETHYSHLKHHPRSSKSIFHTFKCIKLFYIPESRPRRIKVLLVLVINLIISGTLQTAGQAIVLWSTLKFHWGTAEIGSSLSFMGACRVINSFVTAPAYMKLLRSGGYISNSIESHNGLTKVDIFNIQFASVVTLLEVLIVLYADSEKWLYLAMAVGSFNVLSGSTIQTALVKLCHENITSHGDIEGGASDTKTGELFGALSLLETLFIMLMGSVVMITFSKTASTNPNFCFMLLFLMVLFAVVCGFFLIPDDGDDSIREDYEEQE</sequence>
<dbReference type="PANTHER" id="PTHR23507:SF1">
    <property type="entry name" value="FI18259P1-RELATED"/>
    <property type="match status" value="1"/>
</dbReference>
<evidence type="ECO:0000256" key="4">
    <source>
        <dbReference type="ARBA" id="ARBA00023136"/>
    </source>
</evidence>